<dbReference type="PANTHER" id="PTHR43185:SF1">
    <property type="entry name" value="FE(2+) TRANSPORTER FEOB"/>
    <property type="match status" value="1"/>
</dbReference>
<evidence type="ECO:0000256" key="9">
    <source>
        <dbReference type="ARBA" id="ARBA00023065"/>
    </source>
</evidence>
<evidence type="ECO:0000256" key="16">
    <source>
        <dbReference type="RuleBase" id="RU362098"/>
    </source>
</evidence>
<feature type="binding site" evidence="14">
    <location>
        <begin position="271"/>
        <end position="274"/>
    </location>
    <ligand>
        <name>GTP</name>
        <dbReference type="ChEBI" id="CHEBI:37565"/>
        <label>1</label>
    </ligand>
</feature>
<dbReference type="GO" id="GO:0015093">
    <property type="term" value="F:ferrous iron transmembrane transporter activity"/>
    <property type="evidence" value="ECO:0007669"/>
    <property type="project" value="UniProtKB-UniRule"/>
</dbReference>
<dbReference type="Pfam" id="PF07664">
    <property type="entry name" value="FeoB_C"/>
    <property type="match status" value="1"/>
</dbReference>
<dbReference type="PANTHER" id="PTHR43185">
    <property type="entry name" value="FERROUS IRON TRANSPORT PROTEIN B"/>
    <property type="match status" value="1"/>
</dbReference>
<dbReference type="InterPro" id="IPR038157">
    <property type="entry name" value="FeoA_core_dom"/>
</dbReference>
<evidence type="ECO:0000259" key="18">
    <source>
        <dbReference type="PROSITE" id="PS51711"/>
    </source>
</evidence>
<feature type="binding site" evidence="15">
    <location>
        <position position="179"/>
    </location>
    <ligand>
        <name>Mg(2+)</name>
        <dbReference type="ChEBI" id="CHEBI:18420"/>
        <label>2</label>
    </ligand>
</feature>
<dbReference type="Proteomes" id="UP000002772">
    <property type="component" value="Unassembled WGS sequence"/>
</dbReference>
<dbReference type="FunFam" id="1.10.287.1770:FF:000003">
    <property type="entry name" value="Ferrous iron transport protein B"/>
    <property type="match status" value="1"/>
</dbReference>
<evidence type="ECO:0000256" key="3">
    <source>
        <dbReference type="ARBA" id="ARBA00022475"/>
    </source>
</evidence>
<feature type="transmembrane region" description="Helical" evidence="16">
    <location>
        <begin position="452"/>
        <end position="473"/>
    </location>
</feature>
<feature type="binding site" evidence="14">
    <location>
        <begin position="211"/>
        <end position="214"/>
    </location>
    <ligand>
        <name>GTP</name>
        <dbReference type="ChEBI" id="CHEBI:37565"/>
        <label>1</label>
    </ligand>
</feature>
<evidence type="ECO:0000256" key="8">
    <source>
        <dbReference type="ARBA" id="ARBA00023004"/>
    </source>
</evidence>
<evidence type="ECO:0000256" key="12">
    <source>
        <dbReference type="ARBA" id="ARBA00031200"/>
    </source>
</evidence>
<dbReference type="InterPro" id="IPR003373">
    <property type="entry name" value="Fe2_transport_prot-B"/>
</dbReference>
<keyword evidence="20" id="KW-1185">Reference proteome</keyword>
<dbReference type="PROSITE" id="PS51711">
    <property type="entry name" value="G_FEOB"/>
    <property type="match status" value="1"/>
</dbReference>
<keyword evidence="6 14" id="KW-0547">Nucleotide-binding</keyword>
<keyword evidence="15" id="KW-0460">Magnesium</keyword>
<sequence length="862" mass="97015">MNPLQSHCKGFFVPLHVKNTKIVKMKLSELHTGESGVIVKVTGHGGFRKRIIEMGFIKGQKVEVMLNAPLKDPVKYRVMGYEVSLRHSEADMIEVVTEEEARQLREENAAQKAQEAEKQPNEAEPAGKTIESKDSDDQPLPRISDEQLKEAAEEKRKVINVALVGNPNCGKTSFFNFASGSHERVGNYSGVTVDAKEGHAQYKGYTFNLVDLPGTYSLSAYSPEELYVRKQLVEKTPDVVINVIDTSNLERNLYLTTQLIDMHLRVVVALNMFDETVKRGDNVDIDKLSELFGLPMVPTVFKSGKGVNDLYDKVIEIYEGTEDSDSHYRHIHINHGHELEHGIKEIQEHLKKEPALRERFSTRYLAIKLLERDKEVENYIRQLPDADEIFKHRDEAAKRVMEETKVDSETAIMDAKYGFIHGALKEAEYKEGNKEDTYQITHLLDKILTNRFVGFPIFILVLAIMFMATFWLGAYPQDWLDAFFGWLGNIIGNTLPDGPVKAMLVDGVIGGVGSVASFLPQILILYLFISFMEDSGYMARAAFIMDKIMHMMGLHGKSFIPLIMGFGCNVPAVMSTRTIESRRSRIVTMLIIPLMSCEARIPIYIMIIATFFSRNAAPFIMMSLYFIGMFLAVIISRIFTKTLFKGEDTPFVMELPPYRFPTAKALGRHTWEKGKMYLKKMGGIILVASIIVWALSYFPHPQGMAQQEQQQQSYLATIGKTVEPVFYPQGFTWKLDVGLIAGVGAKEIVASTMGILYSGDDSFGDDTGYNDEGGKYERIHNDMCQDFAELHQKPVSEIGPTANLTAYSYLLFVLLYFPCIATIAAIKGETGSWKWALFAAGYTTVLAWIVSAVVFQIGCLFL</sequence>
<dbReference type="SUPFAM" id="SSF50037">
    <property type="entry name" value="C-terminal domain of transcriptional repressors"/>
    <property type="match status" value="1"/>
</dbReference>
<dbReference type="NCBIfam" id="TIGR00437">
    <property type="entry name" value="feoB"/>
    <property type="match status" value="1"/>
</dbReference>
<evidence type="ECO:0000256" key="6">
    <source>
        <dbReference type="ARBA" id="ARBA00022741"/>
    </source>
</evidence>
<evidence type="ECO:0000256" key="13">
    <source>
        <dbReference type="NCBIfam" id="TIGR00437"/>
    </source>
</evidence>
<dbReference type="InterPro" id="IPR007167">
    <property type="entry name" value="Fe-transptr_FeoA-like"/>
</dbReference>
<dbReference type="Pfam" id="PF17910">
    <property type="entry name" value="FeoB_Cyto"/>
    <property type="match status" value="1"/>
</dbReference>
<comment type="subcellular location">
    <subcellularLocation>
        <location evidence="16">Cell inner membrane</location>
        <topology evidence="16">Multi-pass membrane protein</topology>
    </subcellularLocation>
    <subcellularLocation>
        <location evidence="1">Cell membrane</location>
        <topology evidence="1">Multi-pass membrane protein</topology>
    </subcellularLocation>
</comment>
<dbReference type="GO" id="GO:0005525">
    <property type="term" value="F:GTP binding"/>
    <property type="evidence" value="ECO:0007669"/>
    <property type="project" value="UniProtKB-KW"/>
</dbReference>
<dbReference type="STRING" id="688246.Premu_1281"/>
<evidence type="ECO:0000256" key="17">
    <source>
        <dbReference type="SAM" id="MobiDB-lite"/>
    </source>
</evidence>
<feature type="domain" description="FeoB-type G" evidence="18">
    <location>
        <begin position="158"/>
        <end position="320"/>
    </location>
</feature>
<accession>F8N9R8</accession>
<protein>
    <recommendedName>
        <fullName evidence="12 13">Ferrous iron transport protein B</fullName>
    </recommendedName>
</protein>
<evidence type="ECO:0000256" key="5">
    <source>
        <dbReference type="ARBA" id="ARBA00022692"/>
    </source>
</evidence>
<keyword evidence="11 16" id="KW-0472">Membrane</keyword>
<keyword evidence="5 16" id="KW-0812">Transmembrane</keyword>
<dbReference type="InterPro" id="IPR011642">
    <property type="entry name" value="Gate_dom"/>
</dbReference>
<dbReference type="SUPFAM" id="SSF52540">
    <property type="entry name" value="P-loop containing nucleoside triphosphate hydrolases"/>
    <property type="match status" value="1"/>
</dbReference>
<name>F8N9R8_9BACT</name>
<feature type="transmembrane region" description="Helical" evidence="16">
    <location>
        <begin position="806"/>
        <end position="826"/>
    </location>
</feature>
<evidence type="ECO:0000256" key="10">
    <source>
        <dbReference type="ARBA" id="ARBA00023134"/>
    </source>
</evidence>
<feature type="region of interest" description="Disordered" evidence="17">
    <location>
        <begin position="104"/>
        <end position="141"/>
    </location>
</feature>
<feature type="transmembrane region" description="Helical" evidence="16">
    <location>
        <begin position="835"/>
        <end position="857"/>
    </location>
</feature>
<evidence type="ECO:0000256" key="15">
    <source>
        <dbReference type="PIRSR" id="PIRSR603373-2"/>
    </source>
</evidence>
<dbReference type="SMART" id="SM00899">
    <property type="entry name" value="FeoA"/>
    <property type="match status" value="1"/>
</dbReference>
<evidence type="ECO:0000256" key="7">
    <source>
        <dbReference type="ARBA" id="ARBA00022989"/>
    </source>
</evidence>
<keyword evidence="10 14" id="KW-0342">GTP-binding</keyword>
<dbReference type="NCBIfam" id="TIGR00231">
    <property type="entry name" value="small_GTP"/>
    <property type="match status" value="1"/>
</dbReference>
<feature type="binding site" evidence="14">
    <location>
        <begin position="165"/>
        <end position="172"/>
    </location>
    <ligand>
        <name>GTP</name>
        <dbReference type="ChEBI" id="CHEBI:37565"/>
        <label>1</label>
    </ligand>
</feature>
<keyword evidence="3" id="KW-1003">Cell membrane</keyword>
<feature type="transmembrane region" description="Helical" evidence="16">
    <location>
        <begin position="508"/>
        <end position="532"/>
    </location>
</feature>
<evidence type="ECO:0000256" key="4">
    <source>
        <dbReference type="ARBA" id="ARBA00022496"/>
    </source>
</evidence>
<dbReference type="InterPro" id="IPR008988">
    <property type="entry name" value="Transcriptional_repressor_C"/>
</dbReference>
<dbReference type="InterPro" id="IPR005225">
    <property type="entry name" value="Small_GTP-bd"/>
</dbReference>
<evidence type="ECO:0000256" key="2">
    <source>
        <dbReference type="ARBA" id="ARBA00022448"/>
    </source>
</evidence>
<feature type="binding site" evidence="15">
    <location>
        <position position="180"/>
    </location>
    <ligand>
        <name>Mg(2+)</name>
        <dbReference type="ChEBI" id="CHEBI:18420"/>
        <label>2</label>
    </ligand>
</feature>
<dbReference type="GO" id="GO:0046914">
    <property type="term" value="F:transition metal ion binding"/>
    <property type="evidence" value="ECO:0007669"/>
    <property type="project" value="InterPro"/>
</dbReference>
<dbReference type="GO" id="GO:0005886">
    <property type="term" value="C:plasma membrane"/>
    <property type="evidence" value="ECO:0007669"/>
    <property type="project" value="UniProtKB-SubCell"/>
</dbReference>
<dbReference type="Pfam" id="PF02421">
    <property type="entry name" value="FeoB_N"/>
    <property type="match status" value="1"/>
</dbReference>
<keyword evidence="15" id="KW-0479">Metal-binding</keyword>
<keyword evidence="2 16" id="KW-0813">Transport</keyword>
<dbReference type="InterPro" id="IPR050860">
    <property type="entry name" value="FeoB_GTPase"/>
</dbReference>
<feature type="transmembrane region" description="Helical" evidence="16">
    <location>
        <begin position="586"/>
        <end position="613"/>
    </location>
</feature>
<evidence type="ECO:0000313" key="20">
    <source>
        <dbReference type="Proteomes" id="UP000002772"/>
    </source>
</evidence>
<feature type="binding site" evidence="14">
    <location>
        <begin position="190"/>
        <end position="194"/>
    </location>
    <ligand>
        <name>GTP</name>
        <dbReference type="ChEBI" id="CHEBI:37565"/>
        <label>1</label>
    </ligand>
</feature>
<dbReference type="AlphaFoldDB" id="F8N9R8"/>
<dbReference type="InterPro" id="IPR041069">
    <property type="entry name" value="FeoB_Cyto"/>
</dbReference>
<dbReference type="Gene3D" id="2.30.30.90">
    <property type="match status" value="1"/>
</dbReference>
<reference evidence="20" key="1">
    <citation type="journal article" date="2011" name="Stand. Genomic Sci.">
        <title>Non-contiguous finished genome sequence of the opportunistic oral pathogen Prevotella multisaccharivorax type strain (PPPA20).</title>
        <authorList>
            <person name="Pati A."/>
            <person name="Gronow S."/>
            <person name="Lu M."/>
            <person name="Lapidus A."/>
            <person name="Nolan M."/>
            <person name="Lucas S."/>
            <person name="Hammon N."/>
            <person name="Deshpande S."/>
            <person name="Cheng J.F."/>
            <person name="Tapia R."/>
            <person name="Han C."/>
            <person name="Goodwin L."/>
            <person name="Pitluck S."/>
            <person name="Liolios K."/>
            <person name="Pagani I."/>
            <person name="Mavromatis K."/>
            <person name="Mikhailova N."/>
            <person name="Huntemann M."/>
            <person name="Chen A."/>
            <person name="Palaniappan K."/>
            <person name="Land M."/>
            <person name="Hauser L."/>
            <person name="Detter J.C."/>
            <person name="Brambilla E.M."/>
            <person name="Rohde M."/>
            <person name="Goker M."/>
            <person name="Woyke T."/>
            <person name="Bristow J."/>
            <person name="Eisen J.A."/>
            <person name="Markowitz V."/>
            <person name="Hugenholtz P."/>
            <person name="Kyrpides N.C."/>
            <person name="Klenk H.P."/>
            <person name="Ivanova N."/>
        </authorList>
    </citation>
    <scope>NUCLEOTIDE SEQUENCE [LARGE SCALE GENOMIC DNA]</scope>
    <source>
        <strain evidence="20">DSM 17128</strain>
    </source>
</reference>
<evidence type="ECO:0000313" key="19">
    <source>
        <dbReference type="EMBL" id="EGN56710.1"/>
    </source>
</evidence>
<keyword evidence="8 16" id="KW-0408">Iron</keyword>
<dbReference type="Pfam" id="PF04023">
    <property type="entry name" value="FeoA"/>
    <property type="match status" value="1"/>
</dbReference>
<dbReference type="Gene3D" id="1.10.287.1770">
    <property type="match status" value="1"/>
</dbReference>
<dbReference type="Pfam" id="PF07670">
    <property type="entry name" value="Gate"/>
    <property type="match status" value="2"/>
</dbReference>
<dbReference type="HOGENOM" id="CLU_013350_3_2_10"/>
<feature type="transmembrane region" description="Helical" evidence="16">
    <location>
        <begin position="552"/>
        <end position="574"/>
    </location>
</feature>
<dbReference type="InterPro" id="IPR011640">
    <property type="entry name" value="Fe2_transport_prot_B_C"/>
</dbReference>
<dbReference type="Gene3D" id="3.40.50.300">
    <property type="entry name" value="P-loop containing nucleotide triphosphate hydrolases"/>
    <property type="match status" value="1"/>
</dbReference>
<organism evidence="19 20">
    <name type="scientific">Hallella multisaccharivorax DSM 17128</name>
    <dbReference type="NCBI Taxonomy" id="688246"/>
    <lineage>
        <taxon>Bacteria</taxon>
        <taxon>Pseudomonadati</taxon>
        <taxon>Bacteroidota</taxon>
        <taxon>Bacteroidia</taxon>
        <taxon>Bacteroidales</taxon>
        <taxon>Prevotellaceae</taxon>
        <taxon>Hallella</taxon>
    </lineage>
</organism>
<comment type="function">
    <text evidence="16">Probable transporter of a GTP-driven Fe(2+) uptake system.</text>
</comment>
<feature type="transmembrane region" description="Helical" evidence="16">
    <location>
        <begin position="681"/>
        <end position="698"/>
    </location>
</feature>
<feature type="transmembrane region" description="Helical" evidence="16">
    <location>
        <begin position="619"/>
        <end position="639"/>
    </location>
</feature>
<keyword evidence="9" id="KW-0406">Ion transport</keyword>
<proteinExistence type="inferred from homology"/>
<keyword evidence="7 16" id="KW-1133">Transmembrane helix</keyword>
<keyword evidence="4 16" id="KW-0410">Iron transport</keyword>
<evidence type="ECO:0000256" key="14">
    <source>
        <dbReference type="PIRSR" id="PIRSR603373-1"/>
    </source>
</evidence>
<comment type="similarity">
    <text evidence="16">Belongs to the TRAFAC class TrmE-Era-EngA-EngB-Septin-like GTPase superfamily. FeoB GTPase (TC 9.A.8) family.</text>
</comment>
<dbReference type="InterPro" id="IPR027417">
    <property type="entry name" value="P-loop_NTPase"/>
</dbReference>
<dbReference type="EMBL" id="GL945017">
    <property type="protein sequence ID" value="EGN56710.1"/>
    <property type="molecule type" value="Genomic_DNA"/>
</dbReference>
<dbReference type="InterPro" id="IPR030389">
    <property type="entry name" value="G_FEOB_dom"/>
</dbReference>
<dbReference type="CDD" id="cd01879">
    <property type="entry name" value="FeoB"/>
    <property type="match status" value="1"/>
</dbReference>
<evidence type="ECO:0000256" key="11">
    <source>
        <dbReference type="ARBA" id="ARBA00023136"/>
    </source>
</evidence>
<feature type="binding site" evidence="15">
    <location>
        <position position="176"/>
    </location>
    <ligand>
        <name>Mg(2+)</name>
        <dbReference type="ChEBI" id="CHEBI:18420"/>
        <label>2</label>
    </ligand>
</feature>
<dbReference type="eggNOG" id="COG0370">
    <property type="taxonomic scope" value="Bacteria"/>
</dbReference>
<gene>
    <name evidence="19" type="ORF">Premu_1281</name>
</gene>
<feature type="compositionally biased region" description="Basic and acidic residues" evidence="17">
    <location>
        <begin position="104"/>
        <end position="121"/>
    </location>
</feature>
<evidence type="ECO:0000256" key="1">
    <source>
        <dbReference type="ARBA" id="ARBA00004651"/>
    </source>
</evidence>